<dbReference type="Gene3D" id="3.40.47.10">
    <property type="match status" value="1"/>
</dbReference>
<dbReference type="NCBIfam" id="TIGR01930">
    <property type="entry name" value="AcCoA-C-Actrans"/>
    <property type="match status" value="1"/>
</dbReference>
<comment type="similarity">
    <text evidence="1">Belongs to the thiolase-like superfamily. Thiolase family.</text>
</comment>
<dbReference type="InterPro" id="IPR002155">
    <property type="entry name" value="Thiolase"/>
</dbReference>
<dbReference type="Pfam" id="PF00108">
    <property type="entry name" value="Thiolase_N"/>
    <property type="match status" value="2"/>
</dbReference>
<dbReference type="GO" id="GO:0008299">
    <property type="term" value="P:isoprenoid biosynthetic process"/>
    <property type="evidence" value="ECO:0007669"/>
    <property type="project" value="UniProtKB-KW"/>
</dbReference>
<feature type="domain" description="Thiolase N-terminal" evidence="5">
    <location>
        <begin position="3"/>
        <end position="48"/>
    </location>
</feature>
<dbReference type="EMBL" id="DSCQ01000107">
    <property type="protein sequence ID" value="HET22000.1"/>
    <property type="molecule type" value="Genomic_DNA"/>
</dbReference>
<dbReference type="SUPFAM" id="SSF53901">
    <property type="entry name" value="Thiolase-like"/>
    <property type="match status" value="3"/>
</dbReference>
<keyword evidence="2 7" id="KW-0808">Transferase</keyword>
<dbReference type="PANTHER" id="PTHR18919">
    <property type="entry name" value="ACETYL-COA C-ACYLTRANSFERASE"/>
    <property type="match status" value="1"/>
</dbReference>
<dbReference type="InterPro" id="IPR020617">
    <property type="entry name" value="Thiolase_C"/>
</dbReference>
<dbReference type="AlphaFoldDB" id="A0A7C2NAV3"/>
<gene>
    <name evidence="7" type="ORF">ENN70_08120</name>
</gene>
<feature type="domain" description="Thiolase C-terminal" evidence="6">
    <location>
        <begin position="302"/>
        <end position="423"/>
    </location>
</feature>
<dbReference type="PIRSF" id="PIRSF000429">
    <property type="entry name" value="Ac-CoA_Ac_transf"/>
    <property type="match status" value="1"/>
</dbReference>
<dbReference type="GO" id="GO:0003988">
    <property type="term" value="F:acetyl-CoA C-acyltransferase activity"/>
    <property type="evidence" value="ECO:0007669"/>
    <property type="project" value="UniProtKB-ARBA"/>
</dbReference>
<evidence type="ECO:0000259" key="5">
    <source>
        <dbReference type="Pfam" id="PF00108"/>
    </source>
</evidence>
<evidence type="ECO:0000256" key="4">
    <source>
        <dbReference type="ARBA" id="ARBA00023315"/>
    </source>
</evidence>
<evidence type="ECO:0000259" key="6">
    <source>
        <dbReference type="Pfam" id="PF02803"/>
    </source>
</evidence>
<evidence type="ECO:0000313" key="7">
    <source>
        <dbReference type="EMBL" id="HET22000.1"/>
    </source>
</evidence>
<proteinExistence type="inferred from homology"/>
<name>A0A7C2NAV3_ARCFL</name>
<comment type="caution">
    <text evidence="7">The sequence shown here is derived from an EMBL/GenBank/DDBJ whole genome shotgun (WGS) entry which is preliminary data.</text>
</comment>
<dbReference type="PROSITE" id="PS00098">
    <property type="entry name" value="THIOLASE_1"/>
    <property type="match status" value="1"/>
</dbReference>
<accession>A0A7C2NAV3</accession>
<reference evidence="7" key="1">
    <citation type="journal article" date="2020" name="mSystems">
        <title>Genome- and Community-Level Interaction Insights into Carbon Utilization and Element Cycling Functions of Hydrothermarchaeota in Hydrothermal Sediment.</title>
        <authorList>
            <person name="Zhou Z."/>
            <person name="Liu Y."/>
            <person name="Xu W."/>
            <person name="Pan J."/>
            <person name="Luo Z.H."/>
            <person name="Li M."/>
        </authorList>
    </citation>
    <scope>NUCLEOTIDE SEQUENCE [LARGE SCALE GENOMIC DNA]</scope>
    <source>
        <strain evidence="7">SpSt-12</strain>
    </source>
</reference>
<dbReference type="PANTHER" id="PTHR18919:SF107">
    <property type="entry name" value="ACETYL-COA ACETYLTRANSFERASE, CYTOSOLIC"/>
    <property type="match status" value="1"/>
</dbReference>
<organism evidence="7">
    <name type="scientific">Archaeoglobus fulgidus</name>
    <dbReference type="NCBI Taxonomy" id="2234"/>
    <lineage>
        <taxon>Archaea</taxon>
        <taxon>Methanobacteriati</taxon>
        <taxon>Methanobacteriota</taxon>
        <taxon>Archaeoglobi</taxon>
        <taxon>Archaeoglobales</taxon>
        <taxon>Archaeoglobaceae</taxon>
        <taxon>Archaeoglobus</taxon>
    </lineage>
</organism>
<evidence type="ECO:0000256" key="1">
    <source>
        <dbReference type="ARBA" id="ARBA00010982"/>
    </source>
</evidence>
<protein>
    <submittedName>
        <fullName evidence="7">Acetyl-CoA C-acetyltransferase</fullName>
    </submittedName>
</protein>
<evidence type="ECO:0000256" key="2">
    <source>
        <dbReference type="ARBA" id="ARBA00022679"/>
    </source>
</evidence>
<dbReference type="CDD" id="cd00751">
    <property type="entry name" value="thiolase"/>
    <property type="match status" value="1"/>
</dbReference>
<dbReference type="Pfam" id="PF02803">
    <property type="entry name" value="Thiolase_C"/>
    <property type="match status" value="1"/>
</dbReference>
<dbReference type="PROSITE" id="PS00099">
    <property type="entry name" value="THIOLASE_3"/>
    <property type="match status" value="1"/>
</dbReference>
<feature type="domain" description="Thiolase N-terminal" evidence="5">
    <location>
        <begin position="76"/>
        <end position="293"/>
    </location>
</feature>
<keyword evidence="4" id="KW-0012">Acyltransferase</keyword>
<sequence>MAVIVGAARTPVGRFGGSLKDLAAYELGSIAIRGLLKKLGIAPKPVPESIEFYPEKLEKGRIELESAYNYDGVELEIDEVVMGNVLQAAQGQNPARQAAILAGIPKEIPAYTVNKVCASGLKAIALAYHSIMAGDAKAVIAGGMESMSNAPYALPKARWGYRMSVTAIDELLDLMVYDGLWEKFYGYHMGITAENIAERYGISREEQDQLAYESHMRAVRAIDAGKFAQEIVPVEIKQKTGTVKVDTDEHPRRDTSIEKLAKLPPVFKKGGTVTAGNASGVNDGAAAVLVMDENYAKEAGLEPKVRIRAVASAGIDPAYMGLGPIPAIRKVLKKAKLEIKDIGLIELNEAFAAQALACIKELKLDLDKVNVNGSGISLGHPIGCTGARITTTLIYEMERRGVDYGLASLCIGGGQGMAMVVERV</sequence>
<dbReference type="InterPro" id="IPR020615">
    <property type="entry name" value="Thiolase_acyl_enz_int_AS"/>
</dbReference>
<dbReference type="InterPro" id="IPR016039">
    <property type="entry name" value="Thiolase-like"/>
</dbReference>
<evidence type="ECO:0000256" key="3">
    <source>
        <dbReference type="ARBA" id="ARBA00023229"/>
    </source>
</evidence>
<dbReference type="FunFam" id="3.40.47.10:FF:000010">
    <property type="entry name" value="Acetyl-CoA acetyltransferase (Thiolase)"/>
    <property type="match status" value="1"/>
</dbReference>
<dbReference type="InterPro" id="IPR020616">
    <property type="entry name" value="Thiolase_N"/>
</dbReference>
<keyword evidence="3" id="KW-0414">Isoprene biosynthesis</keyword>
<dbReference type="InterPro" id="IPR020610">
    <property type="entry name" value="Thiolase_AS"/>
</dbReference>